<comment type="function">
    <text evidence="7">Catalyzes the release of premature peptidyl moieties from peptidyl-tRNA molecules trapped in stalled 50S ribosomal subunits, and thus maintains levels of free tRNAs and 50S ribosomes.</text>
</comment>
<dbReference type="Pfam" id="PF01195">
    <property type="entry name" value="Pept_tRNA_hydro"/>
    <property type="match status" value="1"/>
</dbReference>
<evidence type="ECO:0000313" key="10">
    <source>
        <dbReference type="EMBL" id="SFK65665.1"/>
    </source>
</evidence>
<dbReference type="NCBIfam" id="TIGR00447">
    <property type="entry name" value="pth"/>
    <property type="match status" value="1"/>
</dbReference>
<feature type="binding site" evidence="7">
    <location>
        <position position="16"/>
    </location>
    <ligand>
        <name>tRNA</name>
        <dbReference type="ChEBI" id="CHEBI:17843"/>
    </ligand>
</feature>
<accession>A0A1I4BA20</accession>
<evidence type="ECO:0000256" key="3">
    <source>
        <dbReference type="ARBA" id="ARBA00022801"/>
    </source>
</evidence>
<dbReference type="GO" id="GO:0006515">
    <property type="term" value="P:protein quality control for misfolded or incompletely synthesized proteins"/>
    <property type="evidence" value="ECO:0007669"/>
    <property type="project" value="UniProtKB-UniRule"/>
</dbReference>
<feature type="site" description="Discriminates between blocked and unblocked aminoacyl-tRNA" evidence="7">
    <location>
        <position position="11"/>
    </location>
</feature>
<dbReference type="CDD" id="cd00462">
    <property type="entry name" value="PTH"/>
    <property type="match status" value="1"/>
</dbReference>
<comment type="subunit">
    <text evidence="7">Monomer.</text>
</comment>
<feature type="active site" description="Proton acceptor" evidence="7">
    <location>
        <position position="21"/>
    </location>
</feature>
<dbReference type="PROSITE" id="PS01196">
    <property type="entry name" value="PEPT_TRNA_HYDROL_2"/>
    <property type="match status" value="1"/>
</dbReference>
<evidence type="ECO:0000256" key="2">
    <source>
        <dbReference type="ARBA" id="ARBA00022555"/>
    </source>
</evidence>
<dbReference type="AlphaFoldDB" id="A0A1I4BA20"/>
<feature type="binding site" evidence="7">
    <location>
        <position position="69"/>
    </location>
    <ligand>
        <name>tRNA</name>
        <dbReference type="ChEBI" id="CHEBI:17843"/>
    </ligand>
</feature>
<dbReference type="InterPro" id="IPR018171">
    <property type="entry name" value="Pept_tRNA_hydro_CS"/>
</dbReference>
<gene>
    <name evidence="7" type="primary">pth</name>
    <name evidence="10" type="ORF">SAMN04488079_11826</name>
</gene>
<sequence>MGSWIIVGLGNPGSQYEGTRHNVGFWLLDQLARDLGVNFTVQNRYHGELVQCSLDGHKVYLLKPLTFMNRSGQSVALLANFFKIPLENILVIHDELDLAPGTVKLKRDGGHGGHNGLRDIIAQTGGKQFLRCRLGIGHPGHSKLVSDYVLSKPSPTDRQQIEQAIDNVLRILPEVLSGNMDKAMNWLHSQ</sequence>
<dbReference type="SUPFAM" id="SSF53178">
    <property type="entry name" value="Peptidyl-tRNA hydrolase-like"/>
    <property type="match status" value="1"/>
</dbReference>
<organism evidence="10 11">
    <name type="scientific">Methylophaga sulfidovorans</name>
    <dbReference type="NCBI Taxonomy" id="45496"/>
    <lineage>
        <taxon>Bacteria</taxon>
        <taxon>Pseudomonadati</taxon>
        <taxon>Pseudomonadota</taxon>
        <taxon>Gammaproteobacteria</taxon>
        <taxon>Thiotrichales</taxon>
        <taxon>Piscirickettsiaceae</taxon>
        <taxon>Methylophaga</taxon>
    </lineage>
</organism>
<evidence type="ECO:0000256" key="1">
    <source>
        <dbReference type="ARBA" id="ARBA00013260"/>
    </source>
</evidence>
<evidence type="ECO:0000256" key="6">
    <source>
        <dbReference type="ARBA" id="ARBA00050038"/>
    </source>
</evidence>
<dbReference type="InterPro" id="IPR036416">
    <property type="entry name" value="Pept_tRNA_hydro_sf"/>
</dbReference>
<dbReference type="OrthoDB" id="9800507at2"/>
<comment type="similarity">
    <text evidence="5 7 9">Belongs to the PTH family.</text>
</comment>
<evidence type="ECO:0000256" key="5">
    <source>
        <dbReference type="ARBA" id="ARBA00038063"/>
    </source>
</evidence>
<dbReference type="PANTHER" id="PTHR17224:SF1">
    <property type="entry name" value="PEPTIDYL-TRNA HYDROLASE"/>
    <property type="match status" value="1"/>
</dbReference>
<keyword evidence="7" id="KW-0963">Cytoplasm</keyword>
<keyword evidence="11" id="KW-1185">Reference proteome</keyword>
<dbReference type="InterPro" id="IPR001328">
    <property type="entry name" value="Pept_tRNA_hydro"/>
</dbReference>
<dbReference type="PROSITE" id="PS01195">
    <property type="entry name" value="PEPT_TRNA_HYDROL_1"/>
    <property type="match status" value="1"/>
</dbReference>
<dbReference type="Gene3D" id="3.40.50.1470">
    <property type="entry name" value="Peptidyl-tRNA hydrolase"/>
    <property type="match status" value="1"/>
</dbReference>
<feature type="binding site" evidence="7">
    <location>
        <position position="67"/>
    </location>
    <ligand>
        <name>tRNA</name>
        <dbReference type="ChEBI" id="CHEBI:17843"/>
    </ligand>
</feature>
<dbReference type="RefSeq" id="WP_091715493.1">
    <property type="nucleotide sequence ID" value="NZ_FOSH01000018.1"/>
</dbReference>
<evidence type="ECO:0000256" key="8">
    <source>
        <dbReference type="RuleBase" id="RU000673"/>
    </source>
</evidence>
<comment type="subcellular location">
    <subcellularLocation>
        <location evidence="7">Cytoplasm</location>
    </subcellularLocation>
</comment>
<evidence type="ECO:0000313" key="11">
    <source>
        <dbReference type="Proteomes" id="UP000198924"/>
    </source>
</evidence>
<name>A0A1I4BA20_9GAMM</name>
<dbReference type="GO" id="GO:0000049">
    <property type="term" value="F:tRNA binding"/>
    <property type="evidence" value="ECO:0007669"/>
    <property type="project" value="UniProtKB-UniRule"/>
</dbReference>
<dbReference type="GO" id="GO:0004045">
    <property type="term" value="F:peptidyl-tRNA hydrolase activity"/>
    <property type="evidence" value="ECO:0007669"/>
    <property type="project" value="UniProtKB-UniRule"/>
</dbReference>
<keyword evidence="2 7" id="KW-0820">tRNA-binding</keyword>
<evidence type="ECO:0000256" key="9">
    <source>
        <dbReference type="RuleBase" id="RU004320"/>
    </source>
</evidence>
<dbReference type="STRING" id="45496.SAMN04488079_11826"/>
<dbReference type="EMBL" id="FOSH01000018">
    <property type="protein sequence ID" value="SFK65665.1"/>
    <property type="molecule type" value="Genomic_DNA"/>
</dbReference>
<comment type="function">
    <text evidence="7">Hydrolyzes ribosome-free peptidyl-tRNAs (with 1 or more amino acids incorporated), which drop off the ribosome during protein synthesis, or as a result of ribosome stalling.</text>
</comment>
<dbReference type="EC" id="3.1.1.29" evidence="1 7"/>
<feature type="site" description="Stabilizes the basic form of H active site to accept a proton" evidence="7">
    <location>
        <position position="94"/>
    </location>
</feature>
<dbReference type="FunFam" id="3.40.50.1470:FF:000001">
    <property type="entry name" value="Peptidyl-tRNA hydrolase"/>
    <property type="match status" value="1"/>
</dbReference>
<keyword evidence="4 7" id="KW-0694">RNA-binding</keyword>
<protein>
    <recommendedName>
        <fullName evidence="6 7">Peptidyl-tRNA hydrolase</fullName>
        <shortName evidence="7">Pth</shortName>
        <ecNumber evidence="1 7">3.1.1.29</ecNumber>
    </recommendedName>
</protein>
<keyword evidence="3 7" id="KW-0378">Hydrolase</keyword>
<comment type="catalytic activity">
    <reaction evidence="7 8">
        <text>an N-acyl-L-alpha-aminoacyl-tRNA + H2O = an N-acyl-L-amino acid + a tRNA + H(+)</text>
        <dbReference type="Rhea" id="RHEA:54448"/>
        <dbReference type="Rhea" id="RHEA-COMP:10123"/>
        <dbReference type="Rhea" id="RHEA-COMP:13883"/>
        <dbReference type="ChEBI" id="CHEBI:15377"/>
        <dbReference type="ChEBI" id="CHEBI:15378"/>
        <dbReference type="ChEBI" id="CHEBI:59874"/>
        <dbReference type="ChEBI" id="CHEBI:78442"/>
        <dbReference type="ChEBI" id="CHEBI:138191"/>
        <dbReference type="EC" id="3.1.1.29"/>
    </reaction>
</comment>
<dbReference type="HAMAP" id="MF_00083">
    <property type="entry name" value="Pept_tRNA_hydro_bact"/>
    <property type="match status" value="1"/>
</dbReference>
<dbReference type="Proteomes" id="UP000198924">
    <property type="component" value="Unassembled WGS sequence"/>
</dbReference>
<proteinExistence type="inferred from homology"/>
<dbReference type="PANTHER" id="PTHR17224">
    <property type="entry name" value="PEPTIDYL-TRNA HYDROLASE"/>
    <property type="match status" value="1"/>
</dbReference>
<dbReference type="GO" id="GO:0005737">
    <property type="term" value="C:cytoplasm"/>
    <property type="evidence" value="ECO:0007669"/>
    <property type="project" value="UniProtKB-SubCell"/>
</dbReference>
<dbReference type="GO" id="GO:0072344">
    <property type="term" value="P:rescue of stalled ribosome"/>
    <property type="evidence" value="ECO:0007669"/>
    <property type="project" value="UniProtKB-UniRule"/>
</dbReference>
<feature type="binding site" evidence="7">
    <location>
        <position position="115"/>
    </location>
    <ligand>
        <name>tRNA</name>
        <dbReference type="ChEBI" id="CHEBI:17843"/>
    </ligand>
</feature>
<evidence type="ECO:0000256" key="4">
    <source>
        <dbReference type="ARBA" id="ARBA00022884"/>
    </source>
</evidence>
<reference evidence="11" key="1">
    <citation type="submission" date="2016-10" db="EMBL/GenBank/DDBJ databases">
        <authorList>
            <person name="Varghese N."/>
            <person name="Submissions S."/>
        </authorList>
    </citation>
    <scope>NUCLEOTIDE SEQUENCE [LARGE SCALE GENOMIC DNA]</scope>
    <source>
        <strain evidence="11">DSM 11578</strain>
    </source>
</reference>
<evidence type="ECO:0000256" key="7">
    <source>
        <dbReference type="HAMAP-Rule" id="MF_00083"/>
    </source>
</evidence>